<sequence>MKIQSVQILAVNTTNYINWTLPPDITGSEIVCFATGTLIDTEHGPIPVEDLEIGMNVRTLDRGLQPIRWLGSRRLTSAELAVNEKLRPIRIRRGVLAENVPDRDLIVSPQHRILVSSPIAQRMFGAREVLVAAKQLLVLDGVEIADDIGDVTYHHFLFDRHEIVTSNGAMTESLFPGGEALKAVGPEAREEIFAIFPEWRDNLPHFEAAREFPAAHQARKLALRHQQNGKPLFASD</sequence>
<gene>
    <name evidence="2" type="ORF">JJJ17_10320</name>
</gene>
<dbReference type="AlphaFoldDB" id="A0A934W0G9"/>
<evidence type="ECO:0000313" key="2">
    <source>
        <dbReference type="EMBL" id="MBK4216318.1"/>
    </source>
</evidence>
<dbReference type="GO" id="GO:0016539">
    <property type="term" value="P:intein-mediated protein splicing"/>
    <property type="evidence" value="ECO:0007669"/>
    <property type="project" value="InterPro"/>
</dbReference>
<name>A0A934W0G9_9RHOB</name>
<dbReference type="InterPro" id="IPR028992">
    <property type="entry name" value="Hedgehog/Intein_dom"/>
</dbReference>
<dbReference type="Proteomes" id="UP000640485">
    <property type="component" value="Unassembled WGS sequence"/>
</dbReference>
<dbReference type="InterPro" id="IPR006141">
    <property type="entry name" value="Intein_N"/>
</dbReference>
<dbReference type="EMBL" id="JAEPRQ010000003">
    <property type="protein sequence ID" value="MBK4216318.1"/>
    <property type="molecule type" value="Genomic_DNA"/>
</dbReference>
<accession>A0A934W0G9</accession>
<feature type="domain" description="Hedgehog/Intein (Hint)" evidence="1">
    <location>
        <begin position="31"/>
        <end position="177"/>
    </location>
</feature>
<dbReference type="PROSITE" id="PS50817">
    <property type="entry name" value="INTEIN_N_TER"/>
    <property type="match status" value="1"/>
</dbReference>
<dbReference type="InterPro" id="IPR036844">
    <property type="entry name" value="Hint_dom_sf"/>
</dbReference>
<protein>
    <submittedName>
        <fullName evidence="2">Hint domain-containing protein</fullName>
    </submittedName>
</protein>
<reference evidence="2" key="1">
    <citation type="submission" date="2021-01" db="EMBL/GenBank/DDBJ databases">
        <title>Paracoccus amoyensis sp. nov., isolated from the surface seawater along the coast of Xiamen Island, China.</title>
        <authorList>
            <person name="Lyu L."/>
        </authorList>
    </citation>
    <scope>NUCLEOTIDE SEQUENCE</scope>
    <source>
        <strain evidence="2">MJ17</strain>
    </source>
</reference>
<dbReference type="Pfam" id="PF13403">
    <property type="entry name" value="Hint_2"/>
    <property type="match status" value="1"/>
</dbReference>
<proteinExistence type="predicted"/>
<evidence type="ECO:0000259" key="1">
    <source>
        <dbReference type="Pfam" id="PF13403"/>
    </source>
</evidence>
<organism evidence="2 3">
    <name type="scientific">Paracoccus caeni</name>
    <dbReference type="NCBI Taxonomy" id="657651"/>
    <lineage>
        <taxon>Bacteria</taxon>
        <taxon>Pseudomonadati</taxon>
        <taxon>Pseudomonadota</taxon>
        <taxon>Alphaproteobacteria</taxon>
        <taxon>Rhodobacterales</taxon>
        <taxon>Paracoccaceae</taxon>
        <taxon>Paracoccus</taxon>
    </lineage>
</organism>
<comment type="caution">
    <text evidence="2">The sequence shown here is derived from an EMBL/GenBank/DDBJ whole genome shotgun (WGS) entry which is preliminary data.</text>
</comment>
<evidence type="ECO:0000313" key="3">
    <source>
        <dbReference type="Proteomes" id="UP000640485"/>
    </source>
</evidence>
<dbReference type="SUPFAM" id="SSF51294">
    <property type="entry name" value="Hedgehog/intein (Hint) domain"/>
    <property type="match status" value="1"/>
</dbReference>
<keyword evidence="3" id="KW-1185">Reference proteome</keyword>
<dbReference type="Gene3D" id="2.170.16.10">
    <property type="entry name" value="Hedgehog/Intein (Hint) domain"/>
    <property type="match status" value="1"/>
</dbReference>